<keyword evidence="4 7" id="KW-1133">Transmembrane helix</keyword>
<evidence type="ECO:0000313" key="9">
    <source>
        <dbReference type="Proteomes" id="UP001143304"/>
    </source>
</evidence>
<feature type="transmembrane region" description="Helical" evidence="7">
    <location>
        <begin position="282"/>
        <end position="306"/>
    </location>
</feature>
<name>A0ABT3T9T6_9GAMM</name>
<dbReference type="CDD" id="cd10325">
    <property type="entry name" value="SLC5sbd_vSGLT"/>
    <property type="match status" value="1"/>
</dbReference>
<feature type="transmembrane region" description="Helical" evidence="7">
    <location>
        <begin position="157"/>
        <end position="174"/>
    </location>
</feature>
<dbReference type="EMBL" id="SHNO01000002">
    <property type="protein sequence ID" value="MCX2979058.1"/>
    <property type="molecule type" value="Genomic_DNA"/>
</dbReference>
<feature type="transmembrane region" description="Helical" evidence="7">
    <location>
        <begin position="238"/>
        <end position="261"/>
    </location>
</feature>
<feature type="transmembrane region" description="Helical" evidence="7">
    <location>
        <begin position="501"/>
        <end position="520"/>
    </location>
</feature>
<evidence type="ECO:0000256" key="1">
    <source>
        <dbReference type="ARBA" id="ARBA00004141"/>
    </source>
</evidence>
<comment type="subcellular location">
    <subcellularLocation>
        <location evidence="1">Membrane</location>
        <topology evidence="1">Multi-pass membrane protein</topology>
    </subcellularLocation>
</comment>
<feature type="transmembrane region" description="Helical" evidence="7">
    <location>
        <begin position="326"/>
        <end position="345"/>
    </location>
</feature>
<dbReference type="PANTHER" id="PTHR11819:SF195">
    <property type="entry name" value="SODIUM_GLUCOSE COTRANSPORTER 4"/>
    <property type="match status" value="1"/>
</dbReference>
<protein>
    <submittedName>
        <fullName evidence="8">Sodium transporter</fullName>
    </submittedName>
</protein>
<feature type="transmembrane region" description="Helical" evidence="7">
    <location>
        <begin position="186"/>
        <end position="203"/>
    </location>
</feature>
<sequence>MYLSPLDMVCFTAYCLGLFTLAWWVSREKPGYRKNTEDYFLAGKSLPWWAVGTSLIAANISAEQIIGMSGSGFAIGLAIASYEWMSAITLILVARYFIPIFLKTGIYTMPQFLEQRFDRRVRLVMALFWLGVYIFVNLTSVLYLGALAINTVTGLDMVYGLTFLAVFSIGYSIYGGLKAVALTDALQVTLLILGGLLVTYLALDRISDGQGALTGFAVLTREVPERFDMILSADSPHYMSLPGLSVLLGGLWVMNISYWGFNQYITQRALAAKNLSEAQKGIALAAFLKLLMPLIVVVPGIAAAVLAPDIAKPDQAYPEMMKLVPAGLLGICFAALVAAIASSLGSMTNSISTIFTLDIYKTVINPKASQGQQVLVGRVMALLSMLIAALVCRPLLGELEQAFQYIQEFTGFFTPGIVAIFLLGFFWKRATAHSALAAAIASAVLSLLFKLLWPALPFMDRVGLVFVLCVAIAVCVTLIENSGEQSNAIDLKEVEYSTSRGFNLSALAITLILIGFYTTWW</sequence>
<feature type="transmembrane region" description="Helical" evidence="7">
    <location>
        <begin position="462"/>
        <end position="480"/>
    </location>
</feature>
<evidence type="ECO:0000256" key="2">
    <source>
        <dbReference type="ARBA" id="ARBA00006434"/>
    </source>
</evidence>
<comment type="caution">
    <text evidence="8">The sequence shown here is derived from an EMBL/GenBank/DDBJ whole genome shotgun (WGS) entry which is preliminary data.</text>
</comment>
<reference evidence="8" key="1">
    <citation type="submission" date="2019-02" db="EMBL/GenBank/DDBJ databases">
        <authorList>
            <person name="Li S.-H."/>
        </authorList>
    </citation>
    <scope>NUCLEOTIDE SEQUENCE</scope>
    <source>
        <strain evidence="8">IMCC11814</strain>
    </source>
</reference>
<dbReference type="PROSITE" id="PS50283">
    <property type="entry name" value="NA_SOLUT_SYMP_3"/>
    <property type="match status" value="1"/>
</dbReference>
<dbReference type="Pfam" id="PF00474">
    <property type="entry name" value="SSF"/>
    <property type="match status" value="1"/>
</dbReference>
<feature type="transmembrane region" description="Helical" evidence="7">
    <location>
        <begin position="375"/>
        <end position="396"/>
    </location>
</feature>
<comment type="similarity">
    <text evidence="2 6">Belongs to the sodium:solute symporter (SSF) (TC 2.A.21) family.</text>
</comment>
<dbReference type="NCBIfam" id="TIGR00813">
    <property type="entry name" value="sss"/>
    <property type="match status" value="1"/>
</dbReference>
<feature type="transmembrane region" description="Helical" evidence="7">
    <location>
        <begin position="6"/>
        <end position="25"/>
    </location>
</feature>
<feature type="transmembrane region" description="Helical" evidence="7">
    <location>
        <begin position="73"/>
        <end position="102"/>
    </location>
</feature>
<dbReference type="Gene3D" id="1.20.1730.10">
    <property type="entry name" value="Sodium/glucose cotransporter"/>
    <property type="match status" value="1"/>
</dbReference>
<accession>A0ABT3T9T6</accession>
<dbReference type="PANTHER" id="PTHR11819">
    <property type="entry name" value="SOLUTE CARRIER FAMILY 5"/>
    <property type="match status" value="1"/>
</dbReference>
<feature type="transmembrane region" description="Helical" evidence="7">
    <location>
        <begin position="123"/>
        <end position="145"/>
    </location>
</feature>
<dbReference type="InterPro" id="IPR001734">
    <property type="entry name" value="Na/solute_symporter"/>
</dbReference>
<evidence type="ECO:0000256" key="4">
    <source>
        <dbReference type="ARBA" id="ARBA00022989"/>
    </source>
</evidence>
<evidence type="ECO:0000256" key="6">
    <source>
        <dbReference type="RuleBase" id="RU362091"/>
    </source>
</evidence>
<organism evidence="8 9">
    <name type="scientific">Candidatus Marimicrobium litorale</name>
    <dbReference type="NCBI Taxonomy" id="2518991"/>
    <lineage>
        <taxon>Bacteria</taxon>
        <taxon>Pseudomonadati</taxon>
        <taxon>Pseudomonadota</taxon>
        <taxon>Gammaproteobacteria</taxon>
        <taxon>Cellvibrionales</taxon>
        <taxon>Halieaceae</taxon>
        <taxon>Marimicrobium</taxon>
    </lineage>
</organism>
<dbReference type="Proteomes" id="UP001143304">
    <property type="component" value="Unassembled WGS sequence"/>
</dbReference>
<proteinExistence type="inferred from homology"/>
<keyword evidence="3 7" id="KW-0812">Transmembrane</keyword>
<evidence type="ECO:0000256" key="5">
    <source>
        <dbReference type="ARBA" id="ARBA00023136"/>
    </source>
</evidence>
<feature type="transmembrane region" description="Helical" evidence="7">
    <location>
        <begin position="402"/>
        <end position="427"/>
    </location>
</feature>
<dbReference type="InterPro" id="IPR038377">
    <property type="entry name" value="Na/Glc_symporter_sf"/>
</dbReference>
<evidence type="ECO:0000256" key="7">
    <source>
        <dbReference type="SAM" id="Phobius"/>
    </source>
</evidence>
<keyword evidence="9" id="KW-1185">Reference proteome</keyword>
<dbReference type="RefSeq" id="WP_279250842.1">
    <property type="nucleotide sequence ID" value="NZ_SHNO01000002.1"/>
</dbReference>
<evidence type="ECO:0000256" key="3">
    <source>
        <dbReference type="ARBA" id="ARBA00022692"/>
    </source>
</evidence>
<feature type="transmembrane region" description="Helical" evidence="7">
    <location>
        <begin position="434"/>
        <end position="456"/>
    </location>
</feature>
<keyword evidence="5 7" id="KW-0472">Membrane</keyword>
<evidence type="ECO:0000313" key="8">
    <source>
        <dbReference type="EMBL" id="MCX2979058.1"/>
    </source>
</evidence>
<feature type="transmembrane region" description="Helical" evidence="7">
    <location>
        <begin position="46"/>
        <end position="67"/>
    </location>
</feature>
<gene>
    <name evidence="8" type="ORF">EYC82_17065</name>
</gene>